<dbReference type="Gene3D" id="1.10.287.70">
    <property type="match status" value="1"/>
</dbReference>
<accession>A0AAE0L6W5</accession>
<feature type="transmembrane region" description="Helical" evidence="5">
    <location>
        <begin position="351"/>
        <end position="379"/>
    </location>
</feature>
<keyword evidence="2 5" id="KW-0812">Transmembrane</keyword>
<feature type="transmembrane region" description="Helical" evidence="5">
    <location>
        <begin position="303"/>
        <end position="330"/>
    </location>
</feature>
<evidence type="ECO:0000313" key="7">
    <source>
        <dbReference type="EMBL" id="KAK3274291.1"/>
    </source>
</evidence>
<feature type="transmembrane region" description="Helical" evidence="5">
    <location>
        <begin position="239"/>
        <end position="256"/>
    </location>
</feature>
<reference evidence="7 8" key="1">
    <citation type="journal article" date="2015" name="Genome Biol. Evol.">
        <title>Comparative Genomics of a Bacterivorous Green Alga Reveals Evolutionary Causalities and Consequences of Phago-Mixotrophic Mode of Nutrition.</title>
        <authorList>
            <person name="Burns J.A."/>
            <person name="Paasch A."/>
            <person name="Narechania A."/>
            <person name="Kim E."/>
        </authorList>
    </citation>
    <scope>NUCLEOTIDE SEQUENCE [LARGE SCALE GENOMIC DNA]</scope>
    <source>
        <strain evidence="7 8">PLY_AMNH</strain>
    </source>
</reference>
<evidence type="ECO:0000256" key="1">
    <source>
        <dbReference type="ARBA" id="ARBA00004141"/>
    </source>
</evidence>
<dbReference type="Pfam" id="PF00520">
    <property type="entry name" value="Ion_trans"/>
    <property type="match status" value="2"/>
</dbReference>
<organism evidence="7 8">
    <name type="scientific">Cymbomonas tetramitiformis</name>
    <dbReference type="NCBI Taxonomy" id="36881"/>
    <lineage>
        <taxon>Eukaryota</taxon>
        <taxon>Viridiplantae</taxon>
        <taxon>Chlorophyta</taxon>
        <taxon>Pyramimonadophyceae</taxon>
        <taxon>Pyramimonadales</taxon>
        <taxon>Pyramimonadaceae</taxon>
        <taxon>Cymbomonas</taxon>
    </lineage>
</organism>
<evidence type="ECO:0000313" key="8">
    <source>
        <dbReference type="Proteomes" id="UP001190700"/>
    </source>
</evidence>
<dbReference type="PANTHER" id="PTHR10037:SF62">
    <property type="entry name" value="SODIUM CHANNEL PROTEIN 60E"/>
    <property type="match status" value="1"/>
</dbReference>
<keyword evidence="3 5" id="KW-1133">Transmembrane helix</keyword>
<sequence>VCADGSGNLNNGTNGFDNILIAVYTIFQMLTLNGWEAVMYALIDTTGQLSILYILVVILSGAITVMNLALAVIHDSYTNCKGQVEAMQIEEAKLKIELKIVQQSKEKISQQVASSHAQGVAAISQRKATVQQNPFLLPDHIIRWLGLYLDQPQLCSRKWELARLNTYTEKMKEEDRSQCCLWMTDVVCTLPGVALRAKAAAISGCKRVWLARPRTKHTRIQRLSQWCKGCVEHPYTQNWVTFLVILNVALLCLFHHNQPKTLTLVIHWVSLISVVFFALEIVLQILNLGLWRYFSDIFNVLDFLVVALSILDYSGILSGLGAGGVVIRLTRVMRALNTSKLGMRWPRFKHFCRALATAMDSIWPFLYIMGSFIMVMALFGKELFEDTDFGDTHQYHNYSTLGGAILVTFQ</sequence>
<feature type="transmembrane region" description="Helical" evidence="5">
    <location>
        <begin position="19"/>
        <end position="43"/>
    </location>
</feature>
<feature type="domain" description="Ion transport" evidence="6">
    <location>
        <begin position="233"/>
        <end position="410"/>
    </location>
</feature>
<comment type="subcellular location">
    <subcellularLocation>
        <location evidence="1">Membrane</location>
        <topology evidence="1">Multi-pass membrane protein</topology>
    </subcellularLocation>
</comment>
<gene>
    <name evidence="7" type="ORF">CYMTET_17521</name>
</gene>
<feature type="non-terminal residue" evidence="7">
    <location>
        <position position="410"/>
    </location>
</feature>
<evidence type="ECO:0000256" key="2">
    <source>
        <dbReference type="ARBA" id="ARBA00022692"/>
    </source>
</evidence>
<comment type="caution">
    <text evidence="7">The sequence shown here is derived from an EMBL/GenBank/DDBJ whole genome shotgun (WGS) entry which is preliminary data.</text>
</comment>
<protein>
    <recommendedName>
        <fullName evidence="6">Ion transport domain-containing protein</fullName>
    </recommendedName>
</protein>
<dbReference type="AlphaFoldDB" id="A0AAE0L6W5"/>
<dbReference type="Gene3D" id="1.20.120.350">
    <property type="entry name" value="Voltage-gated potassium channels. Chain C"/>
    <property type="match status" value="1"/>
</dbReference>
<dbReference type="SUPFAM" id="SSF81324">
    <property type="entry name" value="Voltage-gated potassium channels"/>
    <property type="match status" value="1"/>
</dbReference>
<proteinExistence type="predicted"/>
<feature type="transmembrane region" description="Helical" evidence="5">
    <location>
        <begin position="50"/>
        <end position="73"/>
    </location>
</feature>
<dbReference type="InterPro" id="IPR027359">
    <property type="entry name" value="Volt_channel_dom_sf"/>
</dbReference>
<evidence type="ECO:0000259" key="6">
    <source>
        <dbReference type="Pfam" id="PF00520"/>
    </source>
</evidence>
<dbReference type="Proteomes" id="UP001190700">
    <property type="component" value="Unassembled WGS sequence"/>
</dbReference>
<name>A0AAE0L6W5_9CHLO</name>
<evidence type="ECO:0000256" key="4">
    <source>
        <dbReference type="ARBA" id="ARBA00023136"/>
    </source>
</evidence>
<dbReference type="GO" id="GO:0001518">
    <property type="term" value="C:voltage-gated sodium channel complex"/>
    <property type="evidence" value="ECO:0007669"/>
    <property type="project" value="TreeGrafter"/>
</dbReference>
<keyword evidence="8" id="KW-1185">Reference proteome</keyword>
<dbReference type="EMBL" id="LGRX02007807">
    <property type="protein sequence ID" value="KAK3274291.1"/>
    <property type="molecule type" value="Genomic_DNA"/>
</dbReference>
<feature type="non-terminal residue" evidence="7">
    <location>
        <position position="1"/>
    </location>
</feature>
<feature type="domain" description="Ion transport" evidence="6">
    <location>
        <begin position="7"/>
        <end position="82"/>
    </location>
</feature>
<evidence type="ECO:0000256" key="5">
    <source>
        <dbReference type="SAM" id="Phobius"/>
    </source>
</evidence>
<dbReference type="GO" id="GO:0005248">
    <property type="term" value="F:voltage-gated sodium channel activity"/>
    <property type="evidence" value="ECO:0007669"/>
    <property type="project" value="TreeGrafter"/>
</dbReference>
<dbReference type="PANTHER" id="PTHR10037">
    <property type="entry name" value="VOLTAGE-GATED CATION CHANNEL CALCIUM AND SODIUM"/>
    <property type="match status" value="1"/>
</dbReference>
<keyword evidence="4 5" id="KW-0472">Membrane</keyword>
<feature type="transmembrane region" description="Helical" evidence="5">
    <location>
        <begin position="268"/>
        <end position="291"/>
    </location>
</feature>
<dbReference type="InterPro" id="IPR043203">
    <property type="entry name" value="VGCC_Ca_Na"/>
</dbReference>
<evidence type="ECO:0000256" key="3">
    <source>
        <dbReference type="ARBA" id="ARBA00022989"/>
    </source>
</evidence>
<dbReference type="InterPro" id="IPR005821">
    <property type="entry name" value="Ion_trans_dom"/>
</dbReference>